<feature type="domain" description="N-acyltransferase N-terminal" evidence="1">
    <location>
        <begin position="23"/>
        <end position="154"/>
    </location>
</feature>
<gene>
    <name evidence="3" type="ORF">SAMN04488544_3544</name>
</gene>
<dbReference type="OrthoDB" id="3229305at2"/>
<evidence type="ECO:0000313" key="3">
    <source>
        <dbReference type="EMBL" id="SDV01845.1"/>
    </source>
</evidence>
<dbReference type="STRING" id="546874.SAMN04488544_3544"/>
<evidence type="ECO:0000313" key="4">
    <source>
        <dbReference type="Proteomes" id="UP000198825"/>
    </source>
</evidence>
<reference evidence="4" key="1">
    <citation type="submission" date="2016-10" db="EMBL/GenBank/DDBJ databases">
        <authorList>
            <person name="Varghese N."/>
            <person name="Submissions S."/>
        </authorList>
    </citation>
    <scope>NUCLEOTIDE SEQUENCE [LARGE SCALE GENOMIC DNA]</scope>
    <source>
        <strain evidence="4">DSM 21743</strain>
    </source>
</reference>
<sequence length="321" mass="34882">MSEPEPFEGVAVPDVRAQLSAPDLADRLEELGFRGPDVPDALALARSVLDRPDHLAVVEEAVRRLSAHVGTLPAHEGDDVWAGLDLRTHDEHDEGGGLAALALLASAPALAAFHASRGVPEDVSAATLADLGQQVWVHRLVSGRFGLYSYAWETGWVWSGALYRLGRLQFSLEEGTRVDGGGRELVCSTHIPRGDGLRPADVDASLARALPFFARHFPEAGPLEVHCLSWMLDPRLPELLPGTNVAHFQQRWQVYGEERDADEDALFFGFARRGRPDPAELEATTSLQRAILSVWRAGGHWRLGEGRLAAGPGGEPEREDA</sequence>
<name>A0A1H2N9R7_9ACTN</name>
<evidence type="ECO:0008006" key="5">
    <source>
        <dbReference type="Google" id="ProtNLM"/>
    </source>
</evidence>
<dbReference type="Gene3D" id="3.40.630.120">
    <property type="match status" value="1"/>
</dbReference>
<protein>
    <recommendedName>
        <fullName evidence="5">GNAT-like C-terminal domain-containing protein</fullName>
    </recommendedName>
</protein>
<evidence type="ECO:0000259" key="1">
    <source>
        <dbReference type="Pfam" id="PF18082"/>
    </source>
</evidence>
<proteinExistence type="predicted"/>
<dbReference type="InterPro" id="IPR041273">
    <property type="entry name" value="NAT_N"/>
</dbReference>
<dbReference type="Proteomes" id="UP000198825">
    <property type="component" value="Chromosome I"/>
</dbReference>
<dbReference type="AlphaFoldDB" id="A0A1H2N9R7"/>
<evidence type="ECO:0000259" key="2">
    <source>
        <dbReference type="Pfam" id="PF18164"/>
    </source>
</evidence>
<dbReference type="RefSeq" id="WP_091077432.1">
    <property type="nucleotide sequence ID" value="NZ_LT629799.1"/>
</dbReference>
<feature type="domain" description="GNAT-like C-terminal" evidence="2">
    <location>
        <begin position="162"/>
        <end position="308"/>
    </location>
</feature>
<dbReference type="Pfam" id="PF18082">
    <property type="entry name" value="NAT_N"/>
    <property type="match status" value="1"/>
</dbReference>
<keyword evidence="4" id="KW-1185">Reference proteome</keyword>
<dbReference type="InterPro" id="IPR041644">
    <property type="entry name" value="GNAT_C"/>
</dbReference>
<dbReference type="Pfam" id="PF18164">
    <property type="entry name" value="GNAT_C"/>
    <property type="match status" value="1"/>
</dbReference>
<accession>A0A1H2N9R7</accession>
<organism evidence="3 4">
    <name type="scientific">Microlunatus sagamiharensis</name>
    <dbReference type="NCBI Taxonomy" id="546874"/>
    <lineage>
        <taxon>Bacteria</taxon>
        <taxon>Bacillati</taxon>
        <taxon>Actinomycetota</taxon>
        <taxon>Actinomycetes</taxon>
        <taxon>Propionibacteriales</taxon>
        <taxon>Propionibacteriaceae</taxon>
        <taxon>Microlunatus</taxon>
    </lineage>
</organism>
<dbReference type="EMBL" id="LT629799">
    <property type="protein sequence ID" value="SDV01845.1"/>
    <property type="molecule type" value="Genomic_DNA"/>
</dbReference>